<evidence type="ECO:0000256" key="1">
    <source>
        <dbReference type="ARBA" id="ARBA00024204"/>
    </source>
</evidence>
<dbReference type="InterPro" id="IPR019171">
    <property type="entry name" value="MIX23"/>
</dbReference>
<proteinExistence type="inferred from homology"/>
<dbReference type="EMBL" id="FMSP01000009">
    <property type="protein sequence ID" value="SCV72345.1"/>
    <property type="molecule type" value="Genomic_DNA"/>
</dbReference>
<evidence type="ECO:0000313" key="4">
    <source>
        <dbReference type="Proteomes" id="UP000198372"/>
    </source>
</evidence>
<organism evidence="3 4">
    <name type="scientific">Microbotryum intermedium</name>
    <dbReference type="NCBI Taxonomy" id="269621"/>
    <lineage>
        <taxon>Eukaryota</taxon>
        <taxon>Fungi</taxon>
        <taxon>Dikarya</taxon>
        <taxon>Basidiomycota</taxon>
        <taxon>Pucciniomycotina</taxon>
        <taxon>Microbotryomycetes</taxon>
        <taxon>Microbotryales</taxon>
        <taxon>Microbotryaceae</taxon>
        <taxon>Microbotryum</taxon>
    </lineage>
</organism>
<reference evidence="4" key="1">
    <citation type="submission" date="2016-09" db="EMBL/GenBank/DDBJ databases">
        <authorList>
            <person name="Jeantristanb JTB J.-T."/>
            <person name="Ricardo R."/>
        </authorList>
    </citation>
    <scope>NUCLEOTIDE SEQUENCE [LARGE SCALE GENOMIC DNA]</scope>
</reference>
<keyword evidence="4" id="KW-1185">Reference proteome</keyword>
<comment type="similarity">
    <text evidence="1">Belongs to the MIX23 family.</text>
</comment>
<dbReference type="GO" id="GO:0005758">
    <property type="term" value="C:mitochondrial intermembrane space"/>
    <property type="evidence" value="ECO:0007669"/>
    <property type="project" value="InterPro"/>
</dbReference>
<dbReference type="OrthoDB" id="5593818at2759"/>
<dbReference type="STRING" id="269621.A0A238FGM9"/>
<dbReference type="PANTHER" id="PTHR31905">
    <property type="entry name" value="COILED-COIL DOMAIN-CONTAINING PROTEIN 58"/>
    <property type="match status" value="1"/>
</dbReference>
<dbReference type="Proteomes" id="UP000198372">
    <property type="component" value="Unassembled WGS sequence"/>
</dbReference>
<dbReference type="Pfam" id="PF09774">
    <property type="entry name" value="MIX23"/>
    <property type="match status" value="1"/>
</dbReference>
<sequence length="220" mass="24318">MSSSSSSSSSSSYASPPLLGTPYILAQSASNASQTHLTQITPSLCSNLSAFKSLLRSSRALDDSIALRLNRANALHRSSSNQDGDSCDSFWNELTTRWNERTNVLAFCDQVHLRETDIPATPTDSTRIEHRLDRDRDRITEQGRGETPVQVKRRQLRTEINVEAIIRARSLDLFVSRCPYHPQQPAPLPLPDYTTDTSSYGADADAPRGRDGRGGVNWNG</sequence>
<feature type="region of interest" description="Disordered" evidence="2">
    <location>
        <begin position="182"/>
        <end position="220"/>
    </location>
</feature>
<dbReference type="AlphaFoldDB" id="A0A238FGM9"/>
<protein>
    <submittedName>
        <fullName evidence="3">BQ2448_3882 protein</fullName>
    </submittedName>
</protein>
<dbReference type="PANTHER" id="PTHR31905:SF2">
    <property type="entry name" value="PROTEIN MIX23"/>
    <property type="match status" value="1"/>
</dbReference>
<name>A0A238FGM9_9BASI</name>
<evidence type="ECO:0000313" key="3">
    <source>
        <dbReference type="EMBL" id="SCV72345.1"/>
    </source>
</evidence>
<accession>A0A238FGM9</accession>
<gene>
    <name evidence="3" type="ORF">BQ2448_3882</name>
</gene>
<evidence type="ECO:0000256" key="2">
    <source>
        <dbReference type="SAM" id="MobiDB-lite"/>
    </source>
</evidence>